<dbReference type="EMBL" id="WHJC01000010">
    <property type="protein sequence ID" value="MPQ42504.1"/>
    <property type="molecule type" value="Genomic_DNA"/>
</dbReference>
<evidence type="ECO:0000313" key="3">
    <source>
        <dbReference type="Proteomes" id="UP000430345"/>
    </source>
</evidence>
<dbReference type="Gene3D" id="3.40.50.300">
    <property type="entry name" value="P-loop containing nucleotide triphosphate hydrolases"/>
    <property type="match status" value="1"/>
</dbReference>
<dbReference type="SUPFAM" id="SSF52540">
    <property type="entry name" value="P-loop containing nucleoside triphosphate hydrolases"/>
    <property type="match status" value="1"/>
</dbReference>
<proteinExistence type="predicted"/>
<keyword evidence="3" id="KW-1185">Reference proteome</keyword>
<accession>A0A6I1MHZ4</accession>
<dbReference type="OrthoDB" id="9802035at2"/>
<evidence type="ECO:0000313" key="2">
    <source>
        <dbReference type="EMBL" id="MPQ42504.1"/>
    </source>
</evidence>
<organism evidence="2 3">
    <name type="scientific">Clostridium tarantellae</name>
    <dbReference type="NCBI Taxonomy" id="39493"/>
    <lineage>
        <taxon>Bacteria</taxon>
        <taxon>Bacillati</taxon>
        <taxon>Bacillota</taxon>
        <taxon>Clostridia</taxon>
        <taxon>Eubacteriales</taxon>
        <taxon>Clostridiaceae</taxon>
        <taxon>Clostridium</taxon>
    </lineage>
</organism>
<name>A0A6I1MHZ4_9CLOT</name>
<dbReference type="InterPro" id="IPR045063">
    <property type="entry name" value="Dynamin_N"/>
</dbReference>
<dbReference type="Proteomes" id="UP000430345">
    <property type="component" value="Unassembled WGS sequence"/>
</dbReference>
<dbReference type="Pfam" id="PF00350">
    <property type="entry name" value="Dynamin_N"/>
    <property type="match status" value="1"/>
</dbReference>
<dbReference type="AlphaFoldDB" id="A0A6I1MHZ4"/>
<reference evidence="2 3" key="1">
    <citation type="submission" date="2019-10" db="EMBL/GenBank/DDBJ databases">
        <title>The Genome Sequence of Clostridium tarantellae Isolated from Fish Brain.</title>
        <authorList>
            <person name="Bano L."/>
            <person name="Kiel M."/>
            <person name="Sales G."/>
            <person name="Doxey A.C."/>
            <person name="Mansfield M.J."/>
            <person name="Schiavone M."/>
            <person name="Rossetto O."/>
            <person name="Pirazzini M."/>
            <person name="Dobrindt U."/>
            <person name="Montecucco C."/>
        </authorList>
    </citation>
    <scope>NUCLEOTIDE SEQUENCE [LARGE SCALE GENOMIC DNA]</scope>
    <source>
        <strain evidence="2 3">DSM 3997</strain>
    </source>
</reference>
<comment type="caution">
    <text evidence="2">The sequence shown here is derived from an EMBL/GenBank/DDBJ whole genome shotgun (WGS) entry which is preliminary data.</text>
</comment>
<dbReference type="RefSeq" id="WP_152887188.1">
    <property type="nucleotide sequence ID" value="NZ_WHJC01000010.1"/>
</dbReference>
<sequence length="75" mass="8816">MGYEKYKQKKNVILQVLNEVKNNISEKQIQNILTSKINNFEKERFTIAIFGHFSNGKSTFLNALMGYGDEIFPRW</sequence>
<protein>
    <recommendedName>
        <fullName evidence="1">Dynamin N-terminal domain-containing protein</fullName>
    </recommendedName>
</protein>
<dbReference type="InterPro" id="IPR027417">
    <property type="entry name" value="P-loop_NTPase"/>
</dbReference>
<gene>
    <name evidence="2" type="ORF">GBZ86_01805</name>
</gene>
<evidence type="ECO:0000259" key="1">
    <source>
        <dbReference type="Pfam" id="PF00350"/>
    </source>
</evidence>
<feature type="domain" description="Dynamin N-terminal" evidence="1">
    <location>
        <begin position="47"/>
        <end position="66"/>
    </location>
</feature>